<evidence type="ECO:0000256" key="1">
    <source>
        <dbReference type="SAM" id="MobiDB-lite"/>
    </source>
</evidence>
<dbReference type="Proteomes" id="UP000283474">
    <property type="component" value="Chromosome"/>
</dbReference>
<accession>A0A410GAW8</accession>
<dbReference type="AlphaFoldDB" id="A0A410GAW8"/>
<gene>
    <name evidence="2" type="ORF">CKA81_06000</name>
</gene>
<reference evidence="2 3" key="1">
    <citation type="submission" date="2017-08" db="EMBL/GenBank/DDBJ databases">
        <authorList>
            <person name="Park S.-J."/>
            <person name="Kim H."/>
        </authorList>
    </citation>
    <scope>NUCLEOTIDE SEQUENCE [LARGE SCALE GENOMIC DNA]</scope>
    <source>
        <strain evidence="3">ye3</strain>
    </source>
</reference>
<sequence>MSALFTDLQGVRSQADKYTKLEEPFKQENQQAMDEASQAKFETESVSWKRSKDSTSVDTRRLLSASVN</sequence>
<evidence type="ECO:0000313" key="3">
    <source>
        <dbReference type="Proteomes" id="UP000283474"/>
    </source>
</evidence>
<organism evidence="2 3">
    <name type="scientific">Pollutimonas thiosulfatoxidans</name>
    <dbReference type="NCBI Taxonomy" id="2028345"/>
    <lineage>
        <taxon>Bacteria</taxon>
        <taxon>Pseudomonadati</taxon>
        <taxon>Pseudomonadota</taxon>
        <taxon>Betaproteobacteria</taxon>
        <taxon>Burkholderiales</taxon>
        <taxon>Alcaligenaceae</taxon>
        <taxon>Pollutimonas</taxon>
    </lineage>
</organism>
<name>A0A410GAW8_9BURK</name>
<keyword evidence="3" id="KW-1185">Reference proteome</keyword>
<dbReference type="EMBL" id="CP022987">
    <property type="protein sequence ID" value="QAA93435.1"/>
    <property type="molecule type" value="Genomic_DNA"/>
</dbReference>
<evidence type="ECO:0000313" key="2">
    <source>
        <dbReference type="EMBL" id="QAA93435.1"/>
    </source>
</evidence>
<dbReference type="RefSeq" id="WP_128354479.1">
    <property type="nucleotide sequence ID" value="NZ_CP022987.1"/>
</dbReference>
<dbReference type="OrthoDB" id="46225at2"/>
<proteinExistence type="predicted"/>
<protein>
    <submittedName>
        <fullName evidence="2">Uncharacterized protein</fullName>
    </submittedName>
</protein>
<feature type="region of interest" description="Disordered" evidence="1">
    <location>
        <begin position="22"/>
        <end position="54"/>
    </location>
</feature>
<dbReference type="KEGG" id="pus:CKA81_06000"/>